<sequence length="350" mass="40438">MSKIRRIRDFQHTFSFSSQQEQLGVFFDRFLESDLGKIYRAVPWDDMVAALGVKEAKKGPKAIFSPRGKVALMFLKHYADCSDRKLVEGLNGNLDWQFFCGIYIGADRLENFKIVSEIRSELGGKLDIDALQKALYGHWSPHMGDKGSVTMDATCYESNMRYPTNVKLLWECTDWLHRLLKKVCGEKKVAMPRSKYLKWKKRYVSYSKMKRKTKKKRDALTRALLLLTEKFSAELDRMEGEHGLAFTVDQYVRRAAARKVREQQYALFHHGVRPEGRIVSLDRPYVRPIVRGKEKKPVEFGAKVHKFQVGGIGFIEHLSFDAFHEGIRFRKTVLDAQGLTGLATKKRTFS</sequence>
<dbReference type="InterPro" id="IPR008490">
    <property type="entry name" value="Transposase_InsH_N"/>
</dbReference>
<organism evidence="2 3">
    <name type="scientific">Pricia mediterranea</name>
    <dbReference type="NCBI Taxonomy" id="3076079"/>
    <lineage>
        <taxon>Bacteria</taxon>
        <taxon>Pseudomonadati</taxon>
        <taxon>Bacteroidota</taxon>
        <taxon>Flavobacteriia</taxon>
        <taxon>Flavobacteriales</taxon>
        <taxon>Flavobacteriaceae</taxon>
        <taxon>Pricia</taxon>
    </lineage>
</organism>
<keyword evidence="3" id="KW-1185">Reference proteome</keyword>
<reference evidence="2 3" key="1">
    <citation type="submission" date="2023-09" db="EMBL/GenBank/DDBJ databases">
        <title>Novel taxa isolated from Blanes Bay.</title>
        <authorList>
            <person name="Rey-Velasco X."/>
            <person name="Lucena T."/>
        </authorList>
    </citation>
    <scope>NUCLEOTIDE SEQUENCE [LARGE SCALE GENOMIC DNA]</scope>
    <source>
        <strain evidence="2 3">S334</strain>
    </source>
</reference>
<dbReference type="Pfam" id="PF05598">
    <property type="entry name" value="DUF772"/>
    <property type="match status" value="1"/>
</dbReference>
<evidence type="ECO:0000313" key="3">
    <source>
        <dbReference type="Proteomes" id="UP001250656"/>
    </source>
</evidence>
<feature type="domain" description="Transposase InsH N-terminal" evidence="1">
    <location>
        <begin position="34"/>
        <end position="120"/>
    </location>
</feature>
<dbReference type="Proteomes" id="UP001250656">
    <property type="component" value="Unassembled WGS sequence"/>
</dbReference>
<dbReference type="RefSeq" id="WP_314013194.1">
    <property type="nucleotide sequence ID" value="NZ_JAVTTP010000001.1"/>
</dbReference>
<dbReference type="PANTHER" id="PTHR33803">
    <property type="entry name" value="IS1478 TRANSPOSASE"/>
    <property type="match status" value="1"/>
</dbReference>
<gene>
    <name evidence="2" type="ORF">RQM65_05240</name>
</gene>
<dbReference type="PANTHER" id="PTHR33803:SF3">
    <property type="entry name" value="BLL1974 PROTEIN"/>
    <property type="match status" value="1"/>
</dbReference>
<accession>A0ABU3L300</accession>
<evidence type="ECO:0000259" key="1">
    <source>
        <dbReference type="Pfam" id="PF05598"/>
    </source>
</evidence>
<protein>
    <submittedName>
        <fullName evidence="2">Transposase</fullName>
    </submittedName>
</protein>
<dbReference type="EMBL" id="JAVTTP010000001">
    <property type="protein sequence ID" value="MDT7828067.1"/>
    <property type="molecule type" value="Genomic_DNA"/>
</dbReference>
<name>A0ABU3L300_9FLAO</name>
<proteinExistence type="predicted"/>
<comment type="caution">
    <text evidence="2">The sequence shown here is derived from an EMBL/GenBank/DDBJ whole genome shotgun (WGS) entry which is preliminary data.</text>
</comment>
<evidence type="ECO:0000313" key="2">
    <source>
        <dbReference type="EMBL" id="MDT7828067.1"/>
    </source>
</evidence>